<feature type="compositionally biased region" description="Polar residues" evidence="3">
    <location>
        <begin position="429"/>
        <end position="455"/>
    </location>
</feature>
<dbReference type="InterPro" id="IPR004854">
    <property type="entry name" value="Ufd1-like"/>
</dbReference>
<evidence type="ECO:0000259" key="5">
    <source>
        <dbReference type="Pfam" id="PF24842"/>
    </source>
</evidence>
<dbReference type="InterPro" id="IPR042299">
    <property type="entry name" value="Ufd1-like_Nn"/>
</dbReference>
<evidence type="ECO:0000256" key="3">
    <source>
        <dbReference type="SAM" id="MobiDB-lite"/>
    </source>
</evidence>
<dbReference type="PANTHER" id="PTHR12555:SF21">
    <property type="entry name" value="UBIQUITIN FUSION DEGRADATION PROTEIN 1 HOMOLOG"/>
    <property type="match status" value="1"/>
</dbReference>
<dbReference type="GO" id="GO:0031593">
    <property type="term" value="F:polyubiquitin modification-dependent protein binding"/>
    <property type="evidence" value="ECO:0007669"/>
    <property type="project" value="TreeGrafter"/>
</dbReference>
<evidence type="ECO:0000313" key="6">
    <source>
        <dbReference type="EMBL" id="KAB5520339.1"/>
    </source>
</evidence>
<feature type="domain" description="Ubiquitin fusion degradation protein UFD1 N-terminal subdomain 1" evidence="4">
    <location>
        <begin position="179"/>
        <end position="279"/>
    </location>
</feature>
<dbReference type="Gene3D" id="2.40.40.50">
    <property type="entry name" value="Ubiquitin fusion degradation protein UFD1, N-terminal domain"/>
    <property type="match status" value="1"/>
</dbReference>
<comment type="similarity">
    <text evidence="1">Belongs to the UFD1 family.</text>
</comment>
<reference evidence="7" key="1">
    <citation type="journal article" date="2019" name="Gigascience">
        <title>De novo genome assembly of the endangered Acer yangbiense, a plant species with extremely small populations endemic to Yunnan Province, China.</title>
        <authorList>
            <person name="Yang J."/>
            <person name="Wariss H.M."/>
            <person name="Tao L."/>
            <person name="Zhang R."/>
            <person name="Yun Q."/>
            <person name="Hollingsworth P."/>
            <person name="Dao Z."/>
            <person name="Luo G."/>
            <person name="Guo H."/>
            <person name="Ma Y."/>
            <person name="Sun W."/>
        </authorList>
    </citation>
    <scope>NUCLEOTIDE SEQUENCE [LARGE SCALE GENOMIC DNA]</scope>
    <source>
        <strain evidence="7">cv. br00</strain>
    </source>
</reference>
<dbReference type="EMBL" id="VDCV01000016">
    <property type="protein sequence ID" value="KAB5520339.1"/>
    <property type="molecule type" value="Genomic_DNA"/>
</dbReference>
<feature type="region of interest" description="Disordered" evidence="3">
    <location>
        <begin position="356"/>
        <end position="488"/>
    </location>
</feature>
<dbReference type="InterPro" id="IPR055418">
    <property type="entry name" value="UFD1_N2"/>
</dbReference>
<gene>
    <name evidence="6" type="ORF">DKX38_024658</name>
</gene>
<dbReference type="PANTHER" id="PTHR12555">
    <property type="entry name" value="UBIQUITIN FUSION DEGRADATON PROTEIN 1"/>
    <property type="match status" value="1"/>
</dbReference>
<dbReference type="GO" id="GO:0006511">
    <property type="term" value="P:ubiquitin-dependent protein catabolic process"/>
    <property type="evidence" value="ECO:0007669"/>
    <property type="project" value="InterPro"/>
</dbReference>
<organism evidence="6 7">
    <name type="scientific">Salix brachista</name>
    <dbReference type="NCBI Taxonomy" id="2182728"/>
    <lineage>
        <taxon>Eukaryota</taxon>
        <taxon>Viridiplantae</taxon>
        <taxon>Streptophyta</taxon>
        <taxon>Embryophyta</taxon>
        <taxon>Tracheophyta</taxon>
        <taxon>Spermatophyta</taxon>
        <taxon>Magnoliopsida</taxon>
        <taxon>eudicotyledons</taxon>
        <taxon>Gunneridae</taxon>
        <taxon>Pentapetalae</taxon>
        <taxon>rosids</taxon>
        <taxon>fabids</taxon>
        <taxon>Malpighiales</taxon>
        <taxon>Salicaceae</taxon>
        <taxon>Saliceae</taxon>
        <taxon>Salix</taxon>
    </lineage>
</organism>
<dbReference type="Pfam" id="PF03152">
    <property type="entry name" value="UFD1_N1"/>
    <property type="match status" value="1"/>
</dbReference>
<dbReference type="GO" id="GO:0036503">
    <property type="term" value="P:ERAD pathway"/>
    <property type="evidence" value="ECO:0007669"/>
    <property type="project" value="TreeGrafter"/>
</dbReference>
<dbReference type="Proteomes" id="UP000326939">
    <property type="component" value="Chromosome 16"/>
</dbReference>
<comment type="caution">
    <text evidence="6">The sequence shown here is derived from an EMBL/GenBank/DDBJ whole genome shotgun (WGS) entry which is preliminary data.</text>
</comment>
<keyword evidence="2" id="KW-0833">Ubl conjugation pathway</keyword>
<dbReference type="FunFam" id="3.10.330.10:FF:000002">
    <property type="entry name" value="ubiquitin fusion degradation protein 1 homolog"/>
    <property type="match status" value="1"/>
</dbReference>
<evidence type="ECO:0000313" key="7">
    <source>
        <dbReference type="Proteomes" id="UP000326939"/>
    </source>
</evidence>
<keyword evidence="7" id="KW-1185">Reference proteome</keyword>
<dbReference type="Gene3D" id="3.10.330.10">
    <property type="match status" value="1"/>
</dbReference>
<evidence type="ECO:0000256" key="2">
    <source>
        <dbReference type="ARBA" id="ARBA00022786"/>
    </source>
</evidence>
<name>A0A5N5JM76_9ROSI</name>
<evidence type="ECO:0000256" key="1">
    <source>
        <dbReference type="ARBA" id="ARBA00006043"/>
    </source>
</evidence>
<proteinExistence type="inferred from homology"/>
<protein>
    <submittedName>
        <fullName evidence="6">Uncharacterized protein</fullName>
    </submittedName>
</protein>
<dbReference type="GO" id="GO:0034098">
    <property type="term" value="C:VCP-NPL4-UFD1 AAA ATPase complex"/>
    <property type="evidence" value="ECO:0007669"/>
    <property type="project" value="TreeGrafter"/>
</dbReference>
<dbReference type="Pfam" id="PF24842">
    <property type="entry name" value="UFD1_N2"/>
    <property type="match status" value="1"/>
</dbReference>
<dbReference type="FunFam" id="2.40.40.50:FF:000001">
    <property type="entry name" value="Ubiquitin fusion degradation protein 1 homolog"/>
    <property type="match status" value="1"/>
</dbReference>
<feature type="domain" description="Ubiquitin fusion degradation protein UFD1 N-terminal subdomain 2" evidence="5">
    <location>
        <begin position="281"/>
        <end position="356"/>
    </location>
</feature>
<evidence type="ECO:0000259" key="4">
    <source>
        <dbReference type="Pfam" id="PF03152"/>
    </source>
</evidence>
<accession>A0A5N5JM76</accession>
<dbReference type="AlphaFoldDB" id="A0A5N5JM76"/>
<dbReference type="InterPro" id="IPR055417">
    <property type="entry name" value="UFD1_N1"/>
</dbReference>
<sequence>MTTKGTTYLCSPTFISIELTFWSEITLVHLVTLSSFDVVFTSERGLEVLEHSTPSANYSCSTLQSESQSKLHHKGNLRIDMPSFELTAPIASQTSNYQLIIAHRGLYKLPLLLPAPPLSLSPCEIKESKPFFDWRRRRRSVNSGLQITLFPSVLYSKSCGLNLLKSVDMARQDHGSSSFEQSYRCYPVSFIDKAHLERGDKIIMPPSALDRLVMVFAAATLHIDYPMLFELHNPYAGRTSHCGVLEFIADEGMIYLPYWMMENMLLQEGDIVELRSTSLAKGTFVKLQPHTMDFLDISNPKAILETSLRSYSCLTTGDTIMVAYNNKKYYIDIVEAKPSSAISIIETDCEVDFAPPLDYKEPEKPKSIPISNKTSPEGMEEPAAKKPKFSAFTGSSRRLDGKPATQPTASTICPTLKQHQPETEKNGSKLLSPSSHQQSGKLVFGSTSNQPQNETPKVPLKKSTQEPPQKVEEPEFQAFTGRKYSLKG</sequence>